<dbReference type="PANTHER" id="PTHR44216">
    <property type="entry name" value="PROTEIN O-MANNOSYL-TRANSFERASE TMTC2"/>
    <property type="match status" value="1"/>
</dbReference>
<reference evidence="4" key="2">
    <citation type="submission" date="2022-04" db="EMBL/GenBank/DDBJ databases">
        <title>Sequencing and genomic assembly of Halococcus dombrowskii.</title>
        <authorList>
            <person name="Lim S.W."/>
            <person name="MacLea K.S."/>
        </authorList>
    </citation>
    <scope>NUCLEOTIDE SEQUENCE</scope>
    <source>
        <strain evidence="4">H4</strain>
    </source>
</reference>
<keyword evidence="1" id="KW-0812">Transmembrane</keyword>
<keyword evidence="1" id="KW-0472">Membrane</keyword>
<dbReference type="PANTHER" id="PTHR44216:SF3">
    <property type="entry name" value="PROTEIN O-MANNOSYL-TRANSFERASE TMTC2"/>
    <property type="match status" value="1"/>
</dbReference>
<dbReference type="GO" id="GO:0000030">
    <property type="term" value="F:mannosyltransferase activity"/>
    <property type="evidence" value="ECO:0007669"/>
    <property type="project" value="TreeGrafter"/>
</dbReference>
<evidence type="ECO:0000259" key="2">
    <source>
        <dbReference type="Pfam" id="PF13231"/>
    </source>
</evidence>
<dbReference type="InterPro" id="IPR038731">
    <property type="entry name" value="RgtA/B/C-like"/>
</dbReference>
<evidence type="ECO:0000313" key="3">
    <source>
        <dbReference type="EMBL" id="GAA0457415.1"/>
    </source>
</evidence>
<evidence type="ECO:0000256" key="1">
    <source>
        <dbReference type="SAM" id="Phobius"/>
    </source>
</evidence>
<feature type="transmembrane region" description="Helical" evidence="1">
    <location>
        <begin position="379"/>
        <end position="399"/>
    </location>
</feature>
<sequence length="567" mass="60967">MKRSHGVALAALLAFSLAVLAHVESLGYWFTSYDSIALVETSRIASLADLRTIFTKPLLYGTSYLDAGRFYRPVVNLVYAAEYALWGVDPFGYHLTNLLLHGFVSVLVVLTIRSLTDSLRTGALTGALFAVHPLGTDVVPAISRRQDMLLALFGLLALWLFVESVRRDSRRLRVGAAVAYGLALFSKETAAVVGPLAFVWLVLEGPSLRRRSTYRRAIVAVAPLAAVAVGYLAVRFAVLGGIGGYTHDPPLSQTLLFPVQYVLSLVYQADVLAAIGGVSTPLVIAVVAAVPLALLVSFARDRALGRITPRRALPLVVAIVGFAVLLVVARFPGASPLASIDAVDHAGWYTAGIVFAIAAASALLAAIASARSFAAGRSMGFFVVWLLSPLPLFFLAKQFAFRDAYFFAIPLLALAAVCLDAALPAVDGWRTFSNRDTDALVVVAVLVLLLPSIAASPLLYADSGWGETSDVTRTALTEIDRSVSGVDAGTPVAIAGVPTKIDYHPQRLGQAHKVTMLQPHSVRSWLRLQGHDNRVTFGRLQSFHSVPGNVSTKTRENERLLIWLRYN</sequence>
<dbReference type="GeneID" id="71762559"/>
<dbReference type="AlphaFoldDB" id="A0AAX3AKW5"/>
<feature type="transmembrane region" description="Helical" evidence="1">
    <location>
        <begin position="312"/>
        <end position="331"/>
    </location>
</feature>
<dbReference type="Pfam" id="PF13231">
    <property type="entry name" value="PMT_2"/>
    <property type="match status" value="1"/>
</dbReference>
<feature type="domain" description="Glycosyltransferase RgtA/B/C/D-like" evidence="2">
    <location>
        <begin position="73"/>
        <end position="225"/>
    </location>
</feature>
<organism evidence="4 5">
    <name type="scientific">Halococcus dombrowskii</name>
    <dbReference type="NCBI Taxonomy" id="179637"/>
    <lineage>
        <taxon>Archaea</taxon>
        <taxon>Methanobacteriati</taxon>
        <taxon>Methanobacteriota</taxon>
        <taxon>Stenosarchaea group</taxon>
        <taxon>Halobacteria</taxon>
        <taxon>Halobacteriales</taxon>
        <taxon>Halococcaceae</taxon>
        <taxon>Halococcus</taxon>
    </lineage>
</organism>
<keyword evidence="5" id="KW-1185">Reference proteome</keyword>
<protein>
    <submittedName>
        <fullName evidence="4">Glycosyltransferase family 39 protein</fullName>
        <ecNumber evidence="4">2.4.-.-</ecNumber>
    </submittedName>
</protein>
<proteinExistence type="predicted"/>
<name>A0AAX3AKW5_HALDO</name>
<dbReference type="GO" id="GO:0035269">
    <property type="term" value="P:protein O-linked glycosylation via mannose"/>
    <property type="evidence" value="ECO:0007669"/>
    <property type="project" value="TreeGrafter"/>
</dbReference>
<dbReference type="Proteomes" id="UP000830542">
    <property type="component" value="Chromosome"/>
</dbReference>
<feature type="transmembrane region" description="Helical" evidence="1">
    <location>
        <begin position="438"/>
        <end position="460"/>
    </location>
</feature>
<feature type="transmembrane region" description="Helical" evidence="1">
    <location>
        <begin position="405"/>
        <end position="426"/>
    </location>
</feature>
<dbReference type="RefSeq" id="WP_244700962.1">
    <property type="nucleotide sequence ID" value="NZ_BAAADN010000019.1"/>
</dbReference>
<feature type="transmembrane region" description="Helical" evidence="1">
    <location>
        <begin position="346"/>
        <end position="367"/>
    </location>
</feature>
<feature type="transmembrane region" description="Helical" evidence="1">
    <location>
        <begin position="214"/>
        <end position="234"/>
    </location>
</feature>
<gene>
    <name evidence="3" type="ORF">GCM10008985_11950</name>
    <name evidence="4" type="ORF">MUK72_11885</name>
</gene>
<feature type="transmembrane region" description="Helical" evidence="1">
    <location>
        <begin position="148"/>
        <end position="165"/>
    </location>
</feature>
<dbReference type="Proteomes" id="UP001500962">
    <property type="component" value="Unassembled WGS sequence"/>
</dbReference>
<reference evidence="3" key="1">
    <citation type="journal article" date="2014" name="Int. J. Syst. Evol. Microbiol.">
        <title>Complete genome sequence of Corynebacterium casei LMG S-19264T (=DSM 44701T), isolated from a smear-ripened cheese.</title>
        <authorList>
            <consortium name="US DOE Joint Genome Institute (JGI-PGF)"/>
            <person name="Walter F."/>
            <person name="Albersmeier A."/>
            <person name="Kalinowski J."/>
            <person name="Ruckert C."/>
        </authorList>
    </citation>
    <scope>NUCLEOTIDE SEQUENCE</scope>
    <source>
        <strain evidence="3">JCM 12289</strain>
    </source>
</reference>
<accession>A0AAX3AKW5</accession>
<evidence type="ECO:0000313" key="4">
    <source>
        <dbReference type="EMBL" id="UOO94664.1"/>
    </source>
</evidence>
<reference evidence="3" key="3">
    <citation type="submission" date="2023-12" db="EMBL/GenBank/DDBJ databases">
        <authorList>
            <person name="Sun Q."/>
            <person name="Inoue M."/>
        </authorList>
    </citation>
    <scope>NUCLEOTIDE SEQUENCE</scope>
    <source>
        <strain evidence="3">JCM 12289</strain>
    </source>
</reference>
<dbReference type="InterPro" id="IPR052384">
    <property type="entry name" value="TMTC_O-mannosyltransferase"/>
</dbReference>
<keyword evidence="1" id="KW-1133">Transmembrane helix</keyword>
<keyword evidence="4" id="KW-0328">Glycosyltransferase</keyword>
<dbReference type="EMBL" id="CP095005">
    <property type="protein sequence ID" value="UOO94664.1"/>
    <property type="molecule type" value="Genomic_DNA"/>
</dbReference>
<feature type="transmembrane region" description="Helical" evidence="1">
    <location>
        <begin position="282"/>
        <end position="300"/>
    </location>
</feature>
<keyword evidence="4" id="KW-0808">Transferase</keyword>
<feature type="transmembrane region" description="Helical" evidence="1">
    <location>
        <begin position="91"/>
        <end position="110"/>
    </location>
</feature>
<dbReference type="EC" id="2.4.-.-" evidence="4"/>
<evidence type="ECO:0000313" key="5">
    <source>
        <dbReference type="Proteomes" id="UP000830542"/>
    </source>
</evidence>
<feature type="transmembrane region" description="Helical" evidence="1">
    <location>
        <begin position="122"/>
        <end position="142"/>
    </location>
</feature>
<dbReference type="EMBL" id="BAAADN010000019">
    <property type="protein sequence ID" value="GAA0457415.1"/>
    <property type="molecule type" value="Genomic_DNA"/>
</dbReference>
<dbReference type="KEGG" id="hdo:MUK72_11885"/>